<evidence type="ECO:0000313" key="3">
    <source>
        <dbReference type="Proteomes" id="UP001530315"/>
    </source>
</evidence>
<gene>
    <name evidence="2" type="ORF">ACHAW5_002660</name>
</gene>
<reference evidence="2 3" key="1">
    <citation type="submission" date="2024-10" db="EMBL/GenBank/DDBJ databases">
        <title>Updated reference genomes for cyclostephanoid diatoms.</title>
        <authorList>
            <person name="Roberts W.R."/>
            <person name="Alverson A.J."/>
        </authorList>
    </citation>
    <scope>NUCLEOTIDE SEQUENCE [LARGE SCALE GENOMIC DNA]</scope>
    <source>
        <strain evidence="2 3">AJA276-08</strain>
    </source>
</reference>
<evidence type="ECO:0000313" key="2">
    <source>
        <dbReference type="EMBL" id="KAL3761680.1"/>
    </source>
</evidence>
<dbReference type="SUPFAM" id="SSF53474">
    <property type="entry name" value="alpha/beta-Hydrolases"/>
    <property type="match status" value="1"/>
</dbReference>
<dbReference type="InterPro" id="IPR029059">
    <property type="entry name" value="AB_hydrolase_5"/>
</dbReference>
<accession>A0ABD3MC36</accession>
<organism evidence="2 3">
    <name type="scientific">Stephanodiscus triporus</name>
    <dbReference type="NCBI Taxonomy" id="2934178"/>
    <lineage>
        <taxon>Eukaryota</taxon>
        <taxon>Sar</taxon>
        <taxon>Stramenopiles</taxon>
        <taxon>Ochrophyta</taxon>
        <taxon>Bacillariophyta</taxon>
        <taxon>Coscinodiscophyceae</taxon>
        <taxon>Thalassiosirophycidae</taxon>
        <taxon>Stephanodiscales</taxon>
        <taxon>Stephanodiscaceae</taxon>
        <taxon>Stephanodiscus</taxon>
    </lineage>
</organism>
<comment type="caution">
    <text evidence="2">The sequence shown here is derived from an EMBL/GenBank/DDBJ whole genome shotgun (WGS) entry which is preliminary data.</text>
</comment>
<feature type="domain" description="Alpha/beta hydrolase fold-5" evidence="1">
    <location>
        <begin position="149"/>
        <end position="274"/>
    </location>
</feature>
<evidence type="ECO:0000259" key="1">
    <source>
        <dbReference type="Pfam" id="PF12695"/>
    </source>
</evidence>
<sequence length="307" mass="34141">MFSPIIIDLLFRNFAPILLQITSRLRTVLSSHKGPDISTTLFLSERVLMGRALRRHLYDLYLPPKASDAVKLDRIQSLLFFPGFGIDHSAYADVASRISDNGIPVAVASLEPFRLAHKGLGGGMDDVKRLILLAGRDIVQHYKHVHKERQHSIIVEWALGGHSMGGYNALQLAEVLQSNDGKTPSVLLHDGSISRIGQKVVAWAAGTDIEGFPDLSHADSKLPLRVFILLASNDRFARISSHQQKHRILSKLPKKSRLDTIKGGNHSGFASYDKSSQEDIFNGLREISRESQHKAASFRTINFLLEK</sequence>
<dbReference type="InterPro" id="IPR029058">
    <property type="entry name" value="AB_hydrolase_fold"/>
</dbReference>
<dbReference type="Pfam" id="PF12695">
    <property type="entry name" value="Abhydrolase_5"/>
    <property type="match status" value="1"/>
</dbReference>
<name>A0ABD3MC36_9STRA</name>
<dbReference type="Gene3D" id="3.40.50.1820">
    <property type="entry name" value="alpha/beta hydrolase"/>
    <property type="match status" value="1"/>
</dbReference>
<dbReference type="EMBL" id="JALLAZ020001847">
    <property type="protein sequence ID" value="KAL3761680.1"/>
    <property type="molecule type" value="Genomic_DNA"/>
</dbReference>
<proteinExistence type="predicted"/>
<protein>
    <recommendedName>
        <fullName evidence="1">Alpha/beta hydrolase fold-5 domain-containing protein</fullName>
    </recommendedName>
</protein>
<dbReference type="Proteomes" id="UP001530315">
    <property type="component" value="Unassembled WGS sequence"/>
</dbReference>
<keyword evidence="3" id="KW-1185">Reference proteome</keyword>
<dbReference type="AlphaFoldDB" id="A0ABD3MC36"/>